<sequence length="112" mass="12370">MTWPTTWKELSRINLRGNSKETICLNHNLLRVNGIFGVRITGTQSLIGWAEGCQKATEASVGDGSRSEATTTAVQAALDLFMATLTAQIDQSKRSKKMTRSICEYDVSLEIF</sequence>
<name>A0A834PFT9_VESPE</name>
<gene>
    <name evidence="1" type="ORF">H0235_001299</name>
</gene>
<comment type="caution">
    <text evidence="1">The sequence shown here is derived from an EMBL/GenBank/DDBJ whole genome shotgun (WGS) entry which is preliminary data.</text>
</comment>
<reference evidence="1" key="1">
    <citation type="journal article" date="2020" name="G3 (Bethesda)">
        <title>High-Quality Assemblies for Three Invasive Social Wasps from the &lt;i&gt;Vespula&lt;/i&gt; Genus.</title>
        <authorList>
            <person name="Harrop T.W.R."/>
            <person name="Guhlin J."/>
            <person name="McLaughlin G.M."/>
            <person name="Permina E."/>
            <person name="Stockwell P."/>
            <person name="Gilligan J."/>
            <person name="Le Lec M.F."/>
            <person name="Gruber M.A.M."/>
            <person name="Quinn O."/>
            <person name="Lovegrove M."/>
            <person name="Duncan E.J."/>
            <person name="Remnant E.J."/>
            <person name="Van Eeckhoven J."/>
            <person name="Graham B."/>
            <person name="Knapp R.A."/>
            <person name="Langford K.W."/>
            <person name="Kronenberg Z."/>
            <person name="Press M.O."/>
            <person name="Eacker S.M."/>
            <person name="Wilson-Rankin E.E."/>
            <person name="Purcell J."/>
            <person name="Lester P.J."/>
            <person name="Dearden P.K."/>
        </authorList>
    </citation>
    <scope>NUCLEOTIDE SEQUENCE</scope>
    <source>
        <strain evidence="1">Volc-1</strain>
    </source>
</reference>
<protein>
    <submittedName>
        <fullName evidence="1">Uncharacterized protein</fullName>
    </submittedName>
</protein>
<dbReference type="AlphaFoldDB" id="A0A834PFT9"/>
<dbReference type="EMBL" id="JACSDY010000001">
    <property type="protein sequence ID" value="KAF7438908.1"/>
    <property type="molecule type" value="Genomic_DNA"/>
</dbReference>
<evidence type="ECO:0000313" key="1">
    <source>
        <dbReference type="EMBL" id="KAF7438908.1"/>
    </source>
</evidence>
<dbReference type="Proteomes" id="UP000600918">
    <property type="component" value="Unassembled WGS sequence"/>
</dbReference>
<organism evidence="1 2">
    <name type="scientific">Vespula pensylvanica</name>
    <name type="common">Western yellow jacket</name>
    <name type="synonym">Wasp</name>
    <dbReference type="NCBI Taxonomy" id="30213"/>
    <lineage>
        <taxon>Eukaryota</taxon>
        <taxon>Metazoa</taxon>
        <taxon>Ecdysozoa</taxon>
        <taxon>Arthropoda</taxon>
        <taxon>Hexapoda</taxon>
        <taxon>Insecta</taxon>
        <taxon>Pterygota</taxon>
        <taxon>Neoptera</taxon>
        <taxon>Endopterygota</taxon>
        <taxon>Hymenoptera</taxon>
        <taxon>Apocrita</taxon>
        <taxon>Aculeata</taxon>
        <taxon>Vespoidea</taxon>
        <taxon>Vespidae</taxon>
        <taxon>Vespinae</taxon>
        <taxon>Vespula</taxon>
    </lineage>
</organism>
<proteinExistence type="predicted"/>
<keyword evidence="2" id="KW-1185">Reference proteome</keyword>
<evidence type="ECO:0000313" key="2">
    <source>
        <dbReference type="Proteomes" id="UP000600918"/>
    </source>
</evidence>
<accession>A0A834PFT9</accession>